<dbReference type="Proteomes" id="UP000272316">
    <property type="component" value="Chromosome"/>
</dbReference>
<dbReference type="KEGG" id="eva:EIB75_09520"/>
<dbReference type="EMBL" id="CP034160">
    <property type="protein sequence ID" value="AZI55470.1"/>
    <property type="molecule type" value="Genomic_DNA"/>
</dbReference>
<organism evidence="1 2">
    <name type="scientific">Epilithonimonas vandammei</name>
    <dbReference type="NCBI Taxonomy" id="2487072"/>
    <lineage>
        <taxon>Bacteria</taxon>
        <taxon>Pseudomonadati</taxon>
        <taxon>Bacteroidota</taxon>
        <taxon>Flavobacteriia</taxon>
        <taxon>Flavobacteriales</taxon>
        <taxon>Weeksellaceae</taxon>
        <taxon>Chryseobacterium group</taxon>
        <taxon>Epilithonimonas</taxon>
    </lineage>
</organism>
<reference evidence="2" key="1">
    <citation type="submission" date="2018-11" db="EMBL/GenBank/DDBJ databases">
        <title>Proposal to divide the Flavobacteriaceae and reorganize its genera based on Amino Acid Identity values calculated from whole genome sequences.</title>
        <authorList>
            <person name="Nicholson A.C."/>
            <person name="Gulvik C.A."/>
            <person name="Whitney A.M."/>
            <person name="Sheth M."/>
            <person name="Batra D."/>
            <person name="Pryor J."/>
            <person name="Bernardet J.-F."/>
            <person name="Hugo C."/>
            <person name="Kampfer P."/>
            <person name="Newman J.D."/>
            <person name="McQuiston J.R."/>
        </authorList>
    </citation>
    <scope>NUCLEOTIDE SEQUENCE [LARGE SCALE GENOMIC DNA]</scope>
    <source>
        <strain evidence="2">H6466</strain>
    </source>
</reference>
<gene>
    <name evidence="1" type="ORF">EIB75_09520</name>
</gene>
<name>A0A3G8ZEG7_9FLAO</name>
<sequence>MEKLPKSLHDLSYLKRIDRPNYYFPNVCRSYFINSILIYTVVPYDFGNQKVKDAKAGEKTAEQKRL</sequence>
<proteinExistence type="predicted"/>
<evidence type="ECO:0000313" key="2">
    <source>
        <dbReference type="Proteomes" id="UP000272316"/>
    </source>
</evidence>
<dbReference type="AlphaFoldDB" id="A0A3G8ZEG7"/>
<evidence type="ECO:0000313" key="1">
    <source>
        <dbReference type="EMBL" id="AZI55470.1"/>
    </source>
</evidence>
<accession>A0A3G8ZEG7</accession>
<dbReference type="RefSeq" id="WP_124986500.1">
    <property type="nucleotide sequence ID" value="NZ_CP034160.1"/>
</dbReference>
<protein>
    <submittedName>
        <fullName evidence="1">Uncharacterized protein</fullName>
    </submittedName>
</protein>